<reference evidence="3" key="1">
    <citation type="submission" date="2016-04" db="EMBL/GenBank/DDBJ databases">
        <authorList>
            <person name="Nguyen H.D."/>
            <person name="Samba Siva P."/>
            <person name="Cullis J."/>
            <person name="Levesque C.A."/>
            <person name="Hambleton S."/>
        </authorList>
    </citation>
    <scope>NUCLEOTIDE SEQUENCE</scope>
    <source>
        <strain evidence="3">DAOMC 236416</strain>
    </source>
</reference>
<feature type="compositionally biased region" description="Polar residues" evidence="2">
    <location>
        <begin position="140"/>
        <end position="153"/>
    </location>
</feature>
<feature type="coiled-coil region" evidence="1">
    <location>
        <begin position="9"/>
        <end position="43"/>
    </location>
</feature>
<organism evidence="3 4">
    <name type="scientific">Tilletia indica</name>
    <dbReference type="NCBI Taxonomy" id="43049"/>
    <lineage>
        <taxon>Eukaryota</taxon>
        <taxon>Fungi</taxon>
        <taxon>Dikarya</taxon>
        <taxon>Basidiomycota</taxon>
        <taxon>Ustilaginomycotina</taxon>
        <taxon>Exobasidiomycetes</taxon>
        <taxon>Tilletiales</taxon>
        <taxon>Tilletiaceae</taxon>
        <taxon>Tilletia</taxon>
    </lineage>
</organism>
<dbReference type="AlphaFoldDB" id="A0A8T8SB65"/>
<proteinExistence type="predicted"/>
<feature type="compositionally biased region" description="Low complexity" evidence="2">
    <location>
        <begin position="387"/>
        <end position="399"/>
    </location>
</feature>
<feature type="region of interest" description="Disordered" evidence="2">
    <location>
        <begin position="47"/>
        <end position="97"/>
    </location>
</feature>
<dbReference type="EMBL" id="LWDF02002236">
    <property type="protein sequence ID" value="KAE8236409.1"/>
    <property type="molecule type" value="Genomic_DNA"/>
</dbReference>
<name>A0A8T8SB65_9BASI</name>
<feature type="region of interest" description="Disordered" evidence="2">
    <location>
        <begin position="137"/>
        <end position="162"/>
    </location>
</feature>
<comment type="caution">
    <text evidence="3">The sequence shown here is derived from an EMBL/GenBank/DDBJ whole genome shotgun (WGS) entry which is preliminary data.</text>
</comment>
<feature type="compositionally biased region" description="Low complexity" evidence="2">
    <location>
        <begin position="76"/>
        <end position="86"/>
    </location>
</feature>
<evidence type="ECO:0000313" key="4">
    <source>
        <dbReference type="Proteomes" id="UP000077521"/>
    </source>
</evidence>
<reference evidence="3" key="2">
    <citation type="journal article" date="2019" name="IMA Fungus">
        <title>Genome sequencing and comparison of five Tilletia species to identify candidate genes for the detection of regulated species infecting wheat.</title>
        <authorList>
            <person name="Nguyen H.D.T."/>
            <person name="Sultana T."/>
            <person name="Kesanakurti P."/>
            <person name="Hambleton S."/>
        </authorList>
    </citation>
    <scope>NUCLEOTIDE SEQUENCE</scope>
    <source>
        <strain evidence="3">DAOMC 236416</strain>
    </source>
</reference>
<feature type="compositionally biased region" description="Basic and acidic residues" evidence="2">
    <location>
        <begin position="338"/>
        <end position="350"/>
    </location>
</feature>
<evidence type="ECO:0000313" key="3">
    <source>
        <dbReference type="EMBL" id="KAE8236409.1"/>
    </source>
</evidence>
<gene>
    <name evidence="3" type="ORF">A4X13_0g9162</name>
</gene>
<evidence type="ECO:0000256" key="1">
    <source>
        <dbReference type="SAM" id="Coils"/>
    </source>
</evidence>
<dbReference type="Proteomes" id="UP000077521">
    <property type="component" value="Unassembled WGS sequence"/>
</dbReference>
<keyword evidence="1" id="KW-0175">Coiled coil</keyword>
<keyword evidence="4" id="KW-1185">Reference proteome</keyword>
<protein>
    <submittedName>
        <fullName evidence="3">Uncharacterized protein</fullName>
    </submittedName>
</protein>
<evidence type="ECO:0000256" key="2">
    <source>
        <dbReference type="SAM" id="MobiDB-lite"/>
    </source>
</evidence>
<sequence>MLAKLLLRQDKLIDRQDTLIEQVAALQENRSTVSQQIEELATRMSRVELSPSEDTPSANVVTSTGRPSDDVRVAQTASSTTTSDPSRSPERDAPLIDTVPATLQSLLSRMAPDDRSQMRALMGKYGADNSATKLDGRATSAHTATGPPNTNTHAPAPSAPVGNRSLVCKKEVLGEFDGDPGKLEHFLGRVLAITNSNKDQCWESAVVCALPQCFVGDAQVWHIGLSKAETDRLTTVDEWCKTMRRRFPVNKIEQRKEAHARKWETTTETAMTYYFKKVQLFRSAYGEVFSDEAIAQELIAALPASMRSLIRLPQASVTLEEVQDALCEWEPTWREDHEVPLDKKNVEARTESASSAPTPVQPTAALTSLPMRPPRSEQRPMVTAVKPSESAPELSPASSTFATMASLSATYDPTRIIPAADGQPRMYRRPDSTKIMRLARNCGKCSGQHFDFEHDHLLRAGQLRTLHSLTEDYPEVDEAELESQHF</sequence>
<accession>A0A8T8SB65</accession>
<feature type="region of interest" description="Disordered" evidence="2">
    <location>
        <begin position="338"/>
        <end position="399"/>
    </location>
</feature>
<feature type="compositionally biased region" description="Polar residues" evidence="2">
    <location>
        <begin position="52"/>
        <end position="66"/>
    </location>
</feature>